<accession>A0A2N9HLZ8</accession>
<gene>
    <name evidence="1" type="ORF">FSB_LOCUS43059</name>
</gene>
<dbReference type="EMBL" id="OIVN01004052">
    <property type="protein sequence ID" value="SPD15177.1"/>
    <property type="molecule type" value="Genomic_DNA"/>
</dbReference>
<reference evidence="1" key="1">
    <citation type="submission" date="2018-02" db="EMBL/GenBank/DDBJ databases">
        <authorList>
            <person name="Cohen D.B."/>
            <person name="Kent A.D."/>
        </authorList>
    </citation>
    <scope>NUCLEOTIDE SEQUENCE</scope>
</reference>
<name>A0A2N9HLZ8_FAGSY</name>
<proteinExistence type="predicted"/>
<organism evidence="1">
    <name type="scientific">Fagus sylvatica</name>
    <name type="common">Beechnut</name>
    <dbReference type="NCBI Taxonomy" id="28930"/>
    <lineage>
        <taxon>Eukaryota</taxon>
        <taxon>Viridiplantae</taxon>
        <taxon>Streptophyta</taxon>
        <taxon>Embryophyta</taxon>
        <taxon>Tracheophyta</taxon>
        <taxon>Spermatophyta</taxon>
        <taxon>Magnoliopsida</taxon>
        <taxon>eudicotyledons</taxon>
        <taxon>Gunneridae</taxon>
        <taxon>Pentapetalae</taxon>
        <taxon>rosids</taxon>
        <taxon>fabids</taxon>
        <taxon>Fagales</taxon>
        <taxon>Fagaceae</taxon>
        <taxon>Fagus</taxon>
    </lineage>
</organism>
<dbReference type="AlphaFoldDB" id="A0A2N9HLZ8"/>
<sequence>MSAAGRAHAMSYFTKKEEDSSSAIFSNVTRAANPPFSNYSSLYSSFPALHSTGNHDFWYCSRSRLLYNSSKITGSNQNAWEMKKYDGKPITMSILVPKGTQGIAPTAQTREEATLLMLI</sequence>
<evidence type="ECO:0000313" key="1">
    <source>
        <dbReference type="EMBL" id="SPD15177.1"/>
    </source>
</evidence>
<protein>
    <submittedName>
        <fullName evidence="1">Uncharacterized protein</fullName>
    </submittedName>
</protein>